<evidence type="ECO:0000256" key="1">
    <source>
        <dbReference type="SAM" id="Phobius"/>
    </source>
</evidence>
<dbReference type="EMBL" id="JBFPJR010000008">
    <property type="protein sequence ID" value="MEX0427296.1"/>
    <property type="molecule type" value="Genomic_DNA"/>
</dbReference>
<dbReference type="Proteomes" id="UP001556631">
    <property type="component" value="Unassembled WGS sequence"/>
</dbReference>
<reference evidence="2 3" key="1">
    <citation type="submission" date="2024-07" db="EMBL/GenBank/DDBJ databases">
        <authorList>
            <person name="Lee S."/>
            <person name="Kang M."/>
        </authorList>
    </citation>
    <scope>NUCLEOTIDE SEQUENCE [LARGE SCALE GENOMIC DNA]</scope>
    <source>
        <strain evidence="2 3">DS6</strain>
    </source>
</reference>
<accession>A0ABV3SWH8</accession>
<evidence type="ECO:0000313" key="2">
    <source>
        <dbReference type="EMBL" id="MEX0427296.1"/>
    </source>
</evidence>
<proteinExistence type="predicted"/>
<feature type="transmembrane region" description="Helical" evidence="1">
    <location>
        <begin position="7"/>
        <end position="28"/>
    </location>
</feature>
<gene>
    <name evidence="2" type="ORF">AB3X52_06675</name>
</gene>
<evidence type="ECO:0000313" key="3">
    <source>
        <dbReference type="Proteomes" id="UP001556631"/>
    </source>
</evidence>
<keyword evidence="1" id="KW-0472">Membrane</keyword>
<keyword evidence="1" id="KW-0812">Transmembrane</keyword>
<keyword evidence="3" id="KW-1185">Reference proteome</keyword>
<name>A0ABV3SWH8_9ACTN</name>
<keyword evidence="1" id="KW-1133">Transmembrane helix</keyword>
<organism evidence="2 3">
    <name type="scientific">Nocardioides eburneus</name>
    <dbReference type="NCBI Taxonomy" id="3231482"/>
    <lineage>
        <taxon>Bacteria</taxon>
        <taxon>Bacillati</taxon>
        <taxon>Actinomycetota</taxon>
        <taxon>Actinomycetes</taxon>
        <taxon>Propionibacteriales</taxon>
        <taxon>Nocardioidaceae</taxon>
        <taxon>Nocardioides</taxon>
    </lineage>
</organism>
<dbReference type="RefSeq" id="WP_367992535.1">
    <property type="nucleotide sequence ID" value="NZ_JBFPJR010000008.1"/>
</dbReference>
<protein>
    <submittedName>
        <fullName evidence="2">Uncharacterized protein</fullName>
    </submittedName>
</protein>
<sequence>MDVYPGRWIIVLGYLVTAICAALVIFWLVTPAFADPYLCTPIWGNGQYGDPSRSWIPPGTSCTFHARASGMQIDIVNRPTAWRLIPLLAAVTGFPLTRHLRRLLRRAAVAPRADA</sequence>
<feature type="transmembrane region" description="Helical" evidence="1">
    <location>
        <begin position="80"/>
        <end position="97"/>
    </location>
</feature>
<comment type="caution">
    <text evidence="2">The sequence shown here is derived from an EMBL/GenBank/DDBJ whole genome shotgun (WGS) entry which is preliminary data.</text>
</comment>